<dbReference type="EMBL" id="FZNZ01000023">
    <property type="protein sequence ID" value="SNR96267.1"/>
    <property type="molecule type" value="Genomic_DNA"/>
</dbReference>
<keyword evidence="1" id="KW-1133">Transmembrane helix</keyword>
<name>A0AA94IVG2_9BACT</name>
<keyword evidence="1" id="KW-0472">Membrane</keyword>
<dbReference type="AlphaFoldDB" id="A0AA94IVG2"/>
<dbReference type="Proteomes" id="UP000198427">
    <property type="component" value="Unassembled WGS sequence"/>
</dbReference>
<keyword evidence="3" id="KW-1185">Reference proteome</keyword>
<comment type="caution">
    <text evidence="2">The sequence shown here is derived from an EMBL/GenBank/DDBJ whole genome shotgun (WGS) entry which is preliminary data.</text>
</comment>
<evidence type="ECO:0000256" key="1">
    <source>
        <dbReference type="SAM" id="Phobius"/>
    </source>
</evidence>
<evidence type="ECO:0000313" key="3">
    <source>
        <dbReference type="Proteomes" id="UP000198427"/>
    </source>
</evidence>
<sequence length="43" mass="5031">MLIGVPFIVYQHLFHRSITSLSLINDISFIVLWVIFHRFVGSN</sequence>
<protein>
    <submittedName>
        <fullName evidence="2">Uncharacterized protein</fullName>
    </submittedName>
</protein>
<keyword evidence="1" id="KW-0812">Transmembrane</keyword>
<feature type="transmembrane region" description="Helical" evidence="1">
    <location>
        <begin position="21"/>
        <end position="40"/>
    </location>
</feature>
<gene>
    <name evidence="2" type="ORF">SAMN06265364_12333</name>
</gene>
<proteinExistence type="predicted"/>
<organism evidence="2 3">
    <name type="scientific">Prevotella jejuni</name>
    <dbReference type="NCBI Taxonomy" id="1177574"/>
    <lineage>
        <taxon>Bacteria</taxon>
        <taxon>Pseudomonadati</taxon>
        <taxon>Bacteroidota</taxon>
        <taxon>Bacteroidia</taxon>
        <taxon>Bacteroidales</taxon>
        <taxon>Prevotellaceae</taxon>
        <taxon>Prevotella</taxon>
    </lineage>
</organism>
<accession>A0AA94IVG2</accession>
<evidence type="ECO:0000313" key="2">
    <source>
        <dbReference type="EMBL" id="SNR96267.1"/>
    </source>
</evidence>
<reference evidence="2 3" key="1">
    <citation type="submission" date="2017-06" db="EMBL/GenBank/DDBJ databases">
        <authorList>
            <person name="Varghese N."/>
            <person name="Submissions S."/>
        </authorList>
    </citation>
    <scope>NUCLEOTIDE SEQUENCE [LARGE SCALE GENOMIC DNA]</scope>
    <source>
        <strain evidence="2 3">DSM 26989</strain>
    </source>
</reference>